<feature type="active site" evidence="6">
    <location>
        <position position="559"/>
    </location>
</feature>
<comment type="similarity">
    <text evidence="1 7">Belongs to the aldehyde dehydrogenase family.</text>
</comment>
<dbReference type="InterPro" id="IPR046805">
    <property type="entry name" value="Tra1_ring"/>
</dbReference>
<evidence type="ECO:0000256" key="7">
    <source>
        <dbReference type="RuleBase" id="RU003345"/>
    </source>
</evidence>
<accession>A0AA39SX02</accession>
<evidence type="ECO:0000256" key="6">
    <source>
        <dbReference type="PROSITE-ProRule" id="PRU10007"/>
    </source>
</evidence>
<dbReference type="PANTHER" id="PTHR43521:SF1">
    <property type="entry name" value="ALPHA-AMINOADIPIC SEMIALDEHYDE DEHYDROGENASE"/>
    <property type="match status" value="1"/>
</dbReference>
<dbReference type="Pfam" id="PF00171">
    <property type="entry name" value="Aldedh"/>
    <property type="match status" value="1"/>
</dbReference>
<keyword evidence="4" id="KW-0520">NAD</keyword>
<dbReference type="Pfam" id="PF20206">
    <property type="entry name" value="Tra1_ring"/>
    <property type="match status" value="1"/>
</dbReference>
<keyword evidence="10" id="KW-1185">Reference proteome</keyword>
<dbReference type="PANTHER" id="PTHR43521">
    <property type="entry name" value="ALPHA-AMINOADIPIC SEMIALDEHYDE DEHYDROGENASE"/>
    <property type="match status" value="1"/>
</dbReference>
<evidence type="ECO:0000256" key="4">
    <source>
        <dbReference type="ARBA" id="ARBA00023027"/>
    </source>
</evidence>
<dbReference type="EMBL" id="JAUESC010000004">
    <property type="protein sequence ID" value="KAK0597435.1"/>
    <property type="molecule type" value="Genomic_DNA"/>
</dbReference>
<name>A0AA39SX02_ACESA</name>
<evidence type="ECO:0000256" key="5">
    <source>
        <dbReference type="ARBA" id="ARBA00024226"/>
    </source>
</evidence>
<dbReference type="InterPro" id="IPR016163">
    <property type="entry name" value="Ald_DH_C"/>
</dbReference>
<dbReference type="InterPro" id="IPR044638">
    <property type="entry name" value="ALDH7A1-like"/>
</dbReference>
<dbReference type="InterPro" id="IPR015590">
    <property type="entry name" value="Aldehyde_DH_dom"/>
</dbReference>
<dbReference type="InterPro" id="IPR029510">
    <property type="entry name" value="Ald_DH_CS_GLU"/>
</dbReference>
<keyword evidence="3 7" id="KW-0560">Oxidoreductase</keyword>
<dbReference type="Gene3D" id="3.40.605.10">
    <property type="entry name" value="Aldehyde Dehydrogenase, Chain A, domain 1"/>
    <property type="match status" value="1"/>
</dbReference>
<dbReference type="InterPro" id="IPR016161">
    <property type="entry name" value="Ald_DH/histidinol_DH"/>
</dbReference>
<reference evidence="9" key="2">
    <citation type="submission" date="2023-06" db="EMBL/GenBank/DDBJ databases">
        <authorList>
            <person name="Swenson N.G."/>
            <person name="Wegrzyn J.L."/>
            <person name="Mcevoy S.L."/>
        </authorList>
    </citation>
    <scope>NUCLEOTIDE SEQUENCE</scope>
    <source>
        <strain evidence="9">NS2018</strain>
        <tissue evidence="9">Leaf</tissue>
    </source>
</reference>
<evidence type="ECO:0000313" key="10">
    <source>
        <dbReference type="Proteomes" id="UP001168877"/>
    </source>
</evidence>
<comment type="caution">
    <text evidence="9">The sequence shown here is derived from an EMBL/GenBank/DDBJ whole genome shotgun (WGS) entry which is preliminary data.</text>
</comment>
<dbReference type="AlphaFoldDB" id="A0AA39SX02"/>
<dbReference type="GO" id="GO:0004029">
    <property type="term" value="F:aldehyde dehydrogenase (NAD+) activity"/>
    <property type="evidence" value="ECO:0007669"/>
    <property type="project" value="UniProtKB-EC"/>
</dbReference>
<comment type="subunit">
    <text evidence="2">Homotetramer.</text>
</comment>
<dbReference type="Gene3D" id="3.40.309.10">
    <property type="entry name" value="Aldehyde Dehydrogenase, Chain A, domain 2"/>
    <property type="match status" value="2"/>
</dbReference>
<proteinExistence type="inferred from homology"/>
<dbReference type="InterPro" id="IPR016162">
    <property type="entry name" value="Ald_DH_N"/>
</dbReference>
<organism evidence="9 10">
    <name type="scientific">Acer saccharum</name>
    <name type="common">Sugar maple</name>
    <dbReference type="NCBI Taxonomy" id="4024"/>
    <lineage>
        <taxon>Eukaryota</taxon>
        <taxon>Viridiplantae</taxon>
        <taxon>Streptophyta</taxon>
        <taxon>Embryophyta</taxon>
        <taxon>Tracheophyta</taxon>
        <taxon>Spermatophyta</taxon>
        <taxon>Magnoliopsida</taxon>
        <taxon>eudicotyledons</taxon>
        <taxon>Gunneridae</taxon>
        <taxon>Pentapetalae</taxon>
        <taxon>rosids</taxon>
        <taxon>malvids</taxon>
        <taxon>Sapindales</taxon>
        <taxon>Sapindaceae</taxon>
        <taxon>Hippocastanoideae</taxon>
        <taxon>Acereae</taxon>
        <taxon>Acer</taxon>
    </lineage>
</organism>
<dbReference type="SUPFAM" id="SSF53720">
    <property type="entry name" value="ALDH-like"/>
    <property type="match status" value="1"/>
</dbReference>
<dbReference type="Proteomes" id="UP001168877">
    <property type="component" value="Unassembled WGS sequence"/>
</dbReference>
<evidence type="ECO:0000256" key="1">
    <source>
        <dbReference type="ARBA" id="ARBA00009986"/>
    </source>
</evidence>
<dbReference type="EC" id="1.2.1.3" evidence="5"/>
<protein>
    <recommendedName>
        <fullName evidence="5">aldehyde dehydrogenase (NAD(+))</fullName>
        <ecNumber evidence="5">1.2.1.3</ecNumber>
    </recommendedName>
</protein>
<feature type="domain" description="Aldehyde dehydrogenase" evidence="8">
    <location>
        <begin position="329"/>
        <end position="661"/>
    </location>
</feature>
<sequence>MTIYSLLLQADLGLKTKTQLMAEKSVFKNLLMTVIAASAEPDLNGPKDDFVVNICHHFVMIFHTKNISANASIPTAGLGGPSNVNVGSRSKGNCTSNVKELDPLILLDALVDVLTNENSIHAKAALTALNMFAEMLMFLACSKHADMLMSRGGPGTPMIVSSPSMNPIYSPPPSVRIPVFEQLLPRLLHCCSGSTWQAQMGGVMGPLVYWYGWHVFILLKDNCGVIEDSLKVFYEDDFGEREVNYKSSPEAMPPRTDQKMWKMDRDHETCLVASFMLKFFLIVCLALIHKDREMGFAKKEYEFLSEIGLSSENLGCYVNGKLKANGPVVSSVNPANNQTIAKVVEGSIEDYEEGMKACSEAAQIWMQVPAPKRGEIVRQIGDALRAKLEQLGRLVSLEMGKILPEGIGEVQEIIDMCDFAVGLSRQLNGSIIPSERPNHMMFETWNPLGIVGVITAFNFPCAVLGWNACIALVCGNCVVWKGAPTTPLITIAMTKIVGEVLEKNNLPGAIFTAFCGGAEIGQAIAKDKRIHLVSFTGSSKVGLMVQKTVNERCGKCLLELSGNNAIIVMDDADIKLAVRSVLFAAVGTAGQRCTTCRRLILHESIYQTFLDQLVEVYKQVKIGDPLEKGTLLGPLHTPTSQKNYVQGIEKIKSQAWKILTDVVKEELFAPVLHVMKFKTFEEAVKINNSVPQGLSSSIFTGKPELIFKWIGPLGSDCGIVNGVVVKLEVTLGSNTCVAQLVQSTMETNYRLPKESISANGNSFTVKIHPEPFSVDLQHHRYDLNGSSQGFGQRFISSFPLKSYFSRILYYIESSGRGIFLP</sequence>
<gene>
    <name evidence="9" type="ORF">LWI29_025219</name>
</gene>
<reference evidence="9" key="1">
    <citation type="journal article" date="2022" name="Plant J.">
        <title>Strategies of tolerance reflected in two North American maple genomes.</title>
        <authorList>
            <person name="McEvoy S.L."/>
            <person name="Sezen U.U."/>
            <person name="Trouern-Trend A."/>
            <person name="McMahon S.M."/>
            <person name="Schaberg P.G."/>
            <person name="Yang J."/>
            <person name="Wegrzyn J.L."/>
            <person name="Swenson N.G."/>
        </authorList>
    </citation>
    <scope>NUCLEOTIDE SEQUENCE</scope>
    <source>
        <strain evidence="9">NS2018</strain>
    </source>
</reference>
<evidence type="ECO:0000256" key="2">
    <source>
        <dbReference type="ARBA" id="ARBA00011881"/>
    </source>
</evidence>
<evidence type="ECO:0000256" key="3">
    <source>
        <dbReference type="ARBA" id="ARBA00023002"/>
    </source>
</evidence>
<dbReference type="PROSITE" id="PS00687">
    <property type="entry name" value="ALDEHYDE_DEHYDR_GLU"/>
    <property type="match status" value="1"/>
</dbReference>
<evidence type="ECO:0000313" key="9">
    <source>
        <dbReference type="EMBL" id="KAK0597435.1"/>
    </source>
</evidence>
<evidence type="ECO:0000259" key="8">
    <source>
        <dbReference type="Pfam" id="PF00171"/>
    </source>
</evidence>